<keyword evidence="1" id="KW-0175">Coiled coil</keyword>
<keyword evidence="5" id="KW-1185">Reference proteome</keyword>
<organism evidence="4 5">
    <name type="scientific">Kingdonia uniflora</name>
    <dbReference type="NCBI Taxonomy" id="39325"/>
    <lineage>
        <taxon>Eukaryota</taxon>
        <taxon>Viridiplantae</taxon>
        <taxon>Streptophyta</taxon>
        <taxon>Embryophyta</taxon>
        <taxon>Tracheophyta</taxon>
        <taxon>Spermatophyta</taxon>
        <taxon>Magnoliopsida</taxon>
        <taxon>Ranunculales</taxon>
        <taxon>Circaeasteraceae</taxon>
        <taxon>Kingdonia</taxon>
    </lineage>
</organism>
<evidence type="ECO:0000256" key="2">
    <source>
        <dbReference type="SAM" id="MobiDB-lite"/>
    </source>
</evidence>
<dbReference type="EMBL" id="JACGCM010000601">
    <property type="protein sequence ID" value="KAF6170210.1"/>
    <property type="molecule type" value="Genomic_DNA"/>
</dbReference>
<dbReference type="InterPro" id="IPR044824">
    <property type="entry name" value="MAIN-like"/>
</dbReference>
<name>A0A7J7NT36_9MAGN</name>
<protein>
    <recommendedName>
        <fullName evidence="3">Aminotransferase-like plant mobile domain-containing protein</fullName>
    </recommendedName>
</protein>
<reference evidence="4 5" key="1">
    <citation type="journal article" date="2020" name="IScience">
        <title>Genome Sequencing of the Endangered Kingdonia uniflora (Circaeasteraceae, Ranunculales) Reveals Potential Mechanisms of Evolutionary Specialization.</title>
        <authorList>
            <person name="Sun Y."/>
            <person name="Deng T."/>
            <person name="Zhang A."/>
            <person name="Moore M.J."/>
            <person name="Landis J.B."/>
            <person name="Lin N."/>
            <person name="Zhang H."/>
            <person name="Zhang X."/>
            <person name="Huang J."/>
            <person name="Zhang X."/>
            <person name="Sun H."/>
            <person name="Wang H."/>
        </authorList>
    </citation>
    <scope>NUCLEOTIDE SEQUENCE [LARGE SCALE GENOMIC DNA]</scope>
    <source>
        <strain evidence="4">TB1705</strain>
        <tissue evidence="4">Leaf</tissue>
    </source>
</reference>
<dbReference type="Pfam" id="PF10536">
    <property type="entry name" value="PMD"/>
    <property type="match status" value="1"/>
</dbReference>
<sequence>MEGKLSQTTLIRKKREAKQQDPGLPNFNKSPQSYKRRKDIIEEIKTDKEPQDQFTEKDNAILDGDSIEQFGDDGLETADVDLNDQSVLEDIEIEVNVEPGCLRVHHHAPTWHLDKEPRIFQDLVMLIGLDRISEIIYEHCNSSLISAICERWQPETNKFHLSWEEMTLTLDDAQYLIGLLKDGDVPQTEGSWGLPKLADIFKNLYQDDDFFDSMKTGGQGNSLSLVKLISFFAGKLEKYNDSLQNASSFRQKKKIMPALSVMQYQALNKQNIKLVEDLRIRAGADDCNASLSLELAKKKKECELLEDINAKLTDQSKRQLPPPIFLVVIIKEEAVTSPDLQNKIDELTVKYEDAVKRLRNK</sequence>
<feature type="compositionally biased region" description="Polar residues" evidence="2">
    <location>
        <begin position="1"/>
        <end position="10"/>
    </location>
</feature>
<dbReference type="PANTHER" id="PTHR46033">
    <property type="entry name" value="PROTEIN MAIN-LIKE 2"/>
    <property type="match status" value="1"/>
</dbReference>
<accession>A0A7J7NT36</accession>
<feature type="compositionally biased region" description="Basic and acidic residues" evidence="2">
    <location>
        <begin position="39"/>
        <end position="54"/>
    </location>
</feature>
<proteinExistence type="predicted"/>
<dbReference type="Proteomes" id="UP000541444">
    <property type="component" value="Unassembled WGS sequence"/>
</dbReference>
<comment type="caution">
    <text evidence="4">The sequence shown here is derived from an EMBL/GenBank/DDBJ whole genome shotgun (WGS) entry which is preliminary data.</text>
</comment>
<dbReference type="InterPro" id="IPR019557">
    <property type="entry name" value="AminoTfrase-like_pln_mobile"/>
</dbReference>
<feature type="domain" description="Aminotransferase-like plant mobile" evidence="3">
    <location>
        <begin position="140"/>
        <end position="184"/>
    </location>
</feature>
<feature type="coiled-coil region" evidence="1">
    <location>
        <begin position="288"/>
        <end position="315"/>
    </location>
</feature>
<feature type="region of interest" description="Disordered" evidence="2">
    <location>
        <begin position="1"/>
        <end position="54"/>
    </location>
</feature>
<evidence type="ECO:0000313" key="4">
    <source>
        <dbReference type="EMBL" id="KAF6170210.1"/>
    </source>
</evidence>
<gene>
    <name evidence="4" type="ORF">GIB67_038743</name>
</gene>
<dbReference type="AlphaFoldDB" id="A0A7J7NT36"/>
<dbReference type="PANTHER" id="PTHR46033:SF8">
    <property type="entry name" value="PROTEIN MAINTENANCE OF MERISTEMS-LIKE"/>
    <property type="match status" value="1"/>
</dbReference>
<evidence type="ECO:0000256" key="1">
    <source>
        <dbReference type="SAM" id="Coils"/>
    </source>
</evidence>
<evidence type="ECO:0000259" key="3">
    <source>
        <dbReference type="Pfam" id="PF10536"/>
    </source>
</evidence>
<evidence type="ECO:0000313" key="5">
    <source>
        <dbReference type="Proteomes" id="UP000541444"/>
    </source>
</evidence>
<dbReference type="GO" id="GO:0010073">
    <property type="term" value="P:meristem maintenance"/>
    <property type="evidence" value="ECO:0007669"/>
    <property type="project" value="InterPro"/>
</dbReference>